<gene>
    <name evidence="3" type="ORF">CASFOL_025581</name>
</gene>
<comment type="caution">
    <text evidence="3">The sequence shown here is derived from an EMBL/GenBank/DDBJ whole genome shotgun (WGS) entry which is preliminary data.</text>
</comment>
<reference evidence="4" key="1">
    <citation type="journal article" date="2024" name="IScience">
        <title>Strigolactones Initiate the Formation of Haustorium-like Structures in Castilleja.</title>
        <authorList>
            <person name="Buerger M."/>
            <person name="Peterson D."/>
            <person name="Chory J."/>
        </authorList>
    </citation>
    <scope>NUCLEOTIDE SEQUENCE [LARGE SCALE GENOMIC DNA]</scope>
</reference>
<evidence type="ECO:0000313" key="4">
    <source>
        <dbReference type="Proteomes" id="UP001632038"/>
    </source>
</evidence>
<feature type="region of interest" description="Disordered" evidence="1">
    <location>
        <begin position="130"/>
        <end position="156"/>
    </location>
</feature>
<dbReference type="PANTHER" id="PTHR34458:SF11">
    <property type="entry name" value="MD-2-RELATED LIPID-RECOGNITION DOMAIN-CONTAINING PROTEIN"/>
    <property type="match status" value="1"/>
</dbReference>
<keyword evidence="2" id="KW-0732">Signal</keyword>
<proteinExistence type="predicted"/>
<sequence length="257" mass="26641">MAGSNNRVSALILIALLFAASYPLGHGQNITLDGLRVNGRLCCTPTGNCPVQGGQGVAGVPVTLNCTIFGVSTTLGRATTNTNGTFNINVPALTGLILGFPIVPCVASTQLPFDSTVICPTLSTVNGTLCGLKPTSPRPDNQSRRPNRRRHPLLHAHRKLSRRPRCRWLARVTVGQATTNANGTFNITVPGIAGLVLGLPIVPCTASVQLPLSSVVCPVLSTANGLLVSAIQSLGTIVTSALGLIQNATIIGFRVVA</sequence>
<dbReference type="EMBL" id="JAVIJP010000032">
    <property type="protein sequence ID" value="KAL3632597.1"/>
    <property type="molecule type" value="Genomic_DNA"/>
</dbReference>
<dbReference type="Proteomes" id="UP001632038">
    <property type="component" value="Unassembled WGS sequence"/>
</dbReference>
<feature type="compositionally biased region" description="Basic residues" evidence="1">
    <location>
        <begin position="145"/>
        <end position="156"/>
    </location>
</feature>
<dbReference type="AlphaFoldDB" id="A0ABD3CVJ9"/>
<evidence type="ECO:0000256" key="2">
    <source>
        <dbReference type="SAM" id="SignalP"/>
    </source>
</evidence>
<keyword evidence="4" id="KW-1185">Reference proteome</keyword>
<dbReference type="InterPro" id="IPR040404">
    <property type="entry name" value="Phylloplanin-like"/>
</dbReference>
<feature type="chain" id="PRO_5044780367" evidence="2">
    <location>
        <begin position="28"/>
        <end position="257"/>
    </location>
</feature>
<name>A0ABD3CVJ9_9LAMI</name>
<feature type="signal peptide" evidence="2">
    <location>
        <begin position="1"/>
        <end position="27"/>
    </location>
</feature>
<dbReference type="PANTHER" id="PTHR34458">
    <property type="entry name" value="POLLEN OLE E 1 ALLERGEN AND EXTENSIN FAMILY PROTEIN-RELATED"/>
    <property type="match status" value="1"/>
</dbReference>
<accession>A0ABD3CVJ9</accession>
<protein>
    <submittedName>
        <fullName evidence="3">Uncharacterized protein</fullName>
    </submittedName>
</protein>
<organism evidence="3 4">
    <name type="scientific">Castilleja foliolosa</name>
    <dbReference type="NCBI Taxonomy" id="1961234"/>
    <lineage>
        <taxon>Eukaryota</taxon>
        <taxon>Viridiplantae</taxon>
        <taxon>Streptophyta</taxon>
        <taxon>Embryophyta</taxon>
        <taxon>Tracheophyta</taxon>
        <taxon>Spermatophyta</taxon>
        <taxon>Magnoliopsida</taxon>
        <taxon>eudicotyledons</taxon>
        <taxon>Gunneridae</taxon>
        <taxon>Pentapetalae</taxon>
        <taxon>asterids</taxon>
        <taxon>lamiids</taxon>
        <taxon>Lamiales</taxon>
        <taxon>Orobanchaceae</taxon>
        <taxon>Pedicularideae</taxon>
        <taxon>Castillejinae</taxon>
        <taxon>Castilleja</taxon>
    </lineage>
</organism>
<evidence type="ECO:0000256" key="1">
    <source>
        <dbReference type="SAM" id="MobiDB-lite"/>
    </source>
</evidence>
<evidence type="ECO:0000313" key="3">
    <source>
        <dbReference type="EMBL" id="KAL3632597.1"/>
    </source>
</evidence>